<reference evidence="1" key="1">
    <citation type="submission" date="2021-02" db="EMBL/GenBank/DDBJ databases">
        <title>Genome sequence Cadophora malorum strain M34.</title>
        <authorList>
            <person name="Stefanovic E."/>
            <person name="Vu D."/>
            <person name="Scully C."/>
            <person name="Dijksterhuis J."/>
            <person name="Roader J."/>
            <person name="Houbraken J."/>
        </authorList>
    </citation>
    <scope>NUCLEOTIDE SEQUENCE</scope>
    <source>
        <strain evidence="1">M34</strain>
    </source>
</reference>
<proteinExistence type="predicted"/>
<dbReference type="AlphaFoldDB" id="A0A8H7TF43"/>
<protein>
    <submittedName>
        <fullName evidence="1">Uncharacterized protein</fullName>
    </submittedName>
</protein>
<accession>A0A8H7TF43</accession>
<dbReference type="Proteomes" id="UP000664132">
    <property type="component" value="Unassembled WGS sequence"/>
</dbReference>
<dbReference type="EMBL" id="JAFJYH010000083">
    <property type="protein sequence ID" value="KAG4420465.1"/>
    <property type="molecule type" value="Genomic_DNA"/>
</dbReference>
<gene>
    <name evidence="1" type="ORF">IFR04_006385</name>
</gene>
<sequence>MAVSLEPSVNHTTLPHRLVKRLGLGKQTFDFIFDHDFTAVNKRAASNILLRIDYSDDPGYWDKVVAPPGVPKMRRRQLQEVREDHGGISKAGWSTHGTRKREAWMLTSFTKDGSLETKSTYKLDVTSWDYSQRYPPAGTTDTTDPTDAVSPPGMPEFSRPVLNLIQWDFNAEGEIRVNLISQLTLGIAFDSDKVANAEVILGVDNTARIYGNMKAGTGQEFQDTARNKLKRKESFEDVGTIPCVSIHVCWW</sequence>
<dbReference type="OrthoDB" id="73875at2759"/>
<name>A0A8H7TF43_9HELO</name>
<evidence type="ECO:0000313" key="2">
    <source>
        <dbReference type="Proteomes" id="UP000664132"/>
    </source>
</evidence>
<comment type="caution">
    <text evidence="1">The sequence shown here is derived from an EMBL/GenBank/DDBJ whole genome shotgun (WGS) entry which is preliminary data.</text>
</comment>
<organism evidence="1 2">
    <name type="scientific">Cadophora malorum</name>
    <dbReference type="NCBI Taxonomy" id="108018"/>
    <lineage>
        <taxon>Eukaryota</taxon>
        <taxon>Fungi</taxon>
        <taxon>Dikarya</taxon>
        <taxon>Ascomycota</taxon>
        <taxon>Pezizomycotina</taxon>
        <taxon>Leotiomycetes</taxon>
        <taxon>Helotiales</taxon>
        <taxon>Ploettnerulaceae</taxon>
        <taxon>Cadophora</taxon>
    </lineage>
</organism>
<evidence type="ECO:0000313" key="1">
    <source>
        <dbReference type="EMBL" id="KAG4420465.1"/>
    </source>
</evidence>
<keyword evidence="2" id="KW-1185">Reference proteome</keyword>